<evidence type="ECO:0000313" key="22">
    <source>
        <dbReference type="Proteomes" id="UP000105286"/>
    </source>
</evidence>
<name>A0A0A1ERR0_9ADEN</name>
<dbReference type="GO" id="GO:0005198">
    <property type="term" value="F:structural molecule activity"/>
    <property type="evidence" value="ECO:0007669"/>
    <property type="project" value="UniProtKB-UniRule"/>
</dbReference>
<feature type="domain" description="Adenovirus Pll hexon N-terminal" evidence="19">
    <location>
        <begin position="8"/>
        <end position="611"/>
    </location>
</feature>
<comment type="induction">
    <text evidence="17 18">Expressed in the late phase of the viral replicative cycle.</text>
</comment>
<feature type="initiator methionine" description="Removed; by host" evidence="17">
    <location>
        <position position="1"/>
    </location>
</feature>
<feature type="modified residue" description="N-acetylalanine; by host" evidence="17">
    <location>
        <position position="2"/>
    </location>
</feature>
<dbReference type="Proteomes" id="UP000105286">
    <property type="component" value="Genome"/>
</dbReference>
<dbReference type="InterPro" id="IPR044942">
    <property type="entry name" value="Adenovirus_Pll_hexon_sub2"/>
</dbReference>
<gene>
    <name evidence="17" type="primary">L3</name>
</gene>
<feature type="modified residue" description="Phosphotyrosine; by host" evidence="17">
    <location>
        <position position="916"/>
    </location>
</feature>
<dbReference type="EMBL" id="KM591903">
    <property type="protein sequence ID" value="AIY35101.1"/>
    <property type="molecule type" value="Genomic_DNA"/>
</dbReference>
<keyword evidence="14 17" id="KW-1160">Virus entry into host cell</keyword>
<evidence type="ECO:0000259" key="19">
    <source>
        <dbReference type="Pfam" id="PF01065"/>
    </source>
</evidence>
<evidence type="ECO:0000256" key="11">
    <source>
        <dbReference type="ARBA" id="ARBA00022990"/>
    </source>
</evidence>
<dbReference type="GO" id="GO:0039623">
    <property type="term" value="C:T=25 icosahedral viral capsid"/>
    <property type="evidence" value="ECO:0007669"/>
    <property type="project" value="UniProtKB-UniRule"/>
</dbReference>
<dbReference type="InterPro" id="IPR016112">
    <property type="entry name" value="VP_dsDNA_II"/>
</dbReference>
<sequence length="928" mass="104010">MATPSMMPQWSYMHIAGQDASEYLSPGLVQFARATESYFSLGNKFRNPTVAPTHDVTTDRSQRLTLRFVPVDREDTAYSYKVRFTLAVGDNRVLDMASTYFDIRGMLDRGPSFKPYSGTAYNSLAPKGAPNPSQWTTTNGGNKTNSFAQASYIGQSLSKDGVQVAVDTAAGGAAVYADKTFQPEPQVGISQWNENPTTNAAGRILKPTTAMRPCYGSYAYPTNEKGGQVKITDPNNDKTGANNVSLNFFNTAADNGNNNPKVVLYSEDVNLEGPDTHLVFKPDVTGDATSAETLLGQQAAPNRPNYIGFRDNFIGLMYYNSTGNMGVLAGQASQLNAVVDLQDRNTELSYQLMLDALGDRSRYFSMWNQAVDSYDPDVRIIENHGVEDELPNYCFPLNGQGISNTYKGVKYNTNTWTQDTDVVTTNEISIGNIFAMEINLAANLWRSFLYSNVALYLPDSYKYTPDNIELPTNKNSYGYINGRVTAPTAIDTYVNIGARWSPDPMDNVNPFNHHRNAGLRYRSMLLGNGRYVPFHIQVPQKFFAIKNLLLLPGSYTYEWNFRKDVNMILQSTLGNDLRVDGASVRFDSINLYANFFPMAHNTASTLEAMLRNDTNDQSFNDYLCAANMLYPIPANATSVPISIPSRNWAAFRGWSFTRLKTKETPSLGSGFDPYFVYSGSIPYLDGTFYLNHTFKKVSIMFDSSVSWPGNDRLLTPNEFEIKRSVDGEGYNVAQSNMTKDWFLIQMLSHYNIGYQGFYVPEAYKDRMYSFFRNFQPMSRQVVDTVNYANYKEVTMPFQHNNSGFVGYMGPTMREGQAYPANYPYPLIGATAVPSLTQKKFLCDRTMWRIPFSSNFMSMGALTDLGQNMLYANSAHALDMTFEVDPMDEPTLLYVLFEVFDVVRIHQPHRGVIEAVYLRTPFSAGNATT</sequence>
<keyword evidence="5 17" id="KW-0167">Capsid protein</keyword>
<evidence type="ECO:0000256" key="8">
    <source>
        <dbReference type="ARBA" id="ARBA00022844"/>
    </source>
</evidence>
<evidence type="ECO:0000313" key="21">
    <source>
        <dbReference type="EMBL" id="AIY35101.1"/>
    </source>
</evidence>
<dbReference type="FunFam" id="2.70.9.10:FF:000001">
    <property type="entry name" value="Hexon protein"/>
    <property type="match status" value="1"/>
</dbReference>
<dbReference type="GO" id="GO:0042025">
    <property type="term" value="C:host cell nucleus"/>
    <property type="evidence" value="ECO:0007669"/>
    <property type="project" value="UniProtKB-SubCell"/>
</dbReference>
<dbReference type="GO" id="GO:0043657">
    <property type="term" value="C:host cell"/>
    <property type="evidence" value="ECO:0007669"/>
    <property type="project" value="GOC"/>
</dbReference>
<reference evidence="21 22" key="1">
    <citation type="journal article" date="2015" name="J. Virol.">
        <title>Construction and evaluation of novel rhesus monkey adenovirus vaccine vectors.</title>
        <authorList>
            <person name="Abbink P."/>
            <person name="Maxfield L.F."/>
            <person name="Ng'ang'a D."/>
            <person name="Borducchi E.N."/>
            <person name="Iampietro M.J."/>
            <person name="Bricault C.A."/>
            <person name="Teigler J.E."/>
            <person name="Blackmore S."/>
            <person name="Parenteau L."/>
            <person name="Wagh K."/>
            <person name="Handley S.A."/>
            <person name="Zhao G."/>
            <person name="Virgin H.W."/>
            <person name="Korber B."/>
            <person name="Barouch D.H."/>
        </authorList>
    </citation>
    <scope>NUCLEOTIDE SEQUENCE [LARGE SCALE GENOMIC DNA]</scope>
    <source>
        <strain evidence="21">Stool</strain>
    </source>
</reference>
<feature type="domain" description="Adenovirus Pll hexon C-terminal" evidence="20">
    <location>
        <begin position="612"/>
        <end position="833"/>
    </location>
</feature>
<dbReference type="SUPFAM" id="SSF49749">
    <property type="entry name" value="Group II dsDNA viruses VP"/>
    <property type="match status" value="2"/>
</dbReference>
<dbReference type="Pfam" id="PF03678">
    <property type="entry name" value="Adeno_hexon_C"/>
    <property type="match status" value="1"/>
</dbReference>
<comment type="subunit">
    <text evidence="17">Homotrimer. Interacts with the capsid vertex protein; this interaction binds the peripentonal hexons to the neighboring penton base. Interacts with the hexon-linking protein; this interaction tethers the hexons surrounding the penton to those situated in the central plate of the facet. Interacts with the hexon-interlacing protein; this interaction lashes the hexons together. Interacts with host dyneins DYNC1LI1 and DYNC1I2; this interaction might be involved in intracellular microtubule-dependent transport of incoming viral capsid. Interacts with the shutoff protein; this interaction allows folding and formation of hexons trimers. Interacts with pre-protein VI; this interaction probably allows nuclear import of hexon trimers and possibly pre-capsid assembly.</text>
</comment>
<dbReference type="HAMAP" id="MF_04051">
    <property type="entry name" value="ADV_CAPSH"/>
    <property type="match status" value="1"/>
</dbReference>
<evidence type="ECO:0000256" key="6">
    <source>
        <dbReference type="ARBA" id="ARBA00022562"/>
    </source>
</evidence>
<evidence type="ECO:0000256" key="18">
    <source>
        <dbReference type="RuleBase" id="RU361265"/>
    </source>
</evidence>
<dbReference type="Gene3D" id="3.90.249.10">
    <property type="entry name" value="Hexon Major Viral Coat Protein, domain 3"/>
    <property type="match status" value="2"/>
</dbReference>
<keyword evidence="7 17" id="KW-0945">Host-virus interaction</keyword>
<evidence type="ECO:0000256" key="16">
    <source>
        <dbReference type="ARBA" id="ARBA00032254"/>
    </source>
</evidence>
<dbReference type="SMR" id="A0A0A1ERR0"/>
<protein>
    <recommendedName>
        <fullName evidence="3 17">Hexon protein</fullName>
        <shortName evidence="17 18">CP-H</shortName>
    </recommendedName>
    <alternativeName>
        <fullName evidence="16 17">Protein II</fullName>
    </alternativeName>
</protein>
<evidence type="ECO:0000256" key="1">
    <source>
        <dbReference type="ARBA" id="ARBA00004147"/>
    </source>
</evidence>
<dbReference type="Pfam" id="PF01065">
    <property type="entry name" value="Adeno_hexon"/>
    <property type="match status" value="1"/>
</dbReference>
<evidence type="ECO:0000256" key="12">
    <source>
        <dbReference type="ARBA" id="ARBA00023120"/>
    </source>
</evidence>
<dbReference type="Gene3D" id="3.90.39.10">
    <property type="entry name" value="Hexon Major Viral Coat Protein, domain 2"/>
    <property type="match status" value="1"/>
</dbReference>
<evidence type="ECO:0000256" key="10">
    <source>
        <dbReference type="ARBA" id="ARBA00022952"/>
    </source>
</evidence>
<keyword evidence="12 17" id="KW-1176">Cytoplasmic inwards viral transport</keyword>
<keyword evidence="13 17" id="KW-1148">T=25 icosahedral capsid protein</keyword>
<evidence type="ECO:0000256" key="2">
    <source>
        <dbReference type="ARBA" id="ARBA00008659"/>
    </source>
</evidence>
<keyword evidence="6 17" id="KW-1048">Host nucleus</keyword>
<organism evidence="21 22">
    <name type="scientific">simian adenovirus 53</name>
    <dbReference type="NCBI Taxonomy" id="1574629"/>
    <lineage>
        <taxon>Viruses</taxon>
        <taxon>Varidnaviria</taxon>
        <taxon>Bamfordvirae</taxon>
        <taxon>Preplasmiviricota</taxon>
        <taxon>Polisuviricotina</taxon>
        <taxon>Pharingeaviricetes</taxon>
        <taxon>Rowavirales</taxon>
        <taxon>Adenoviridae</taxon>
        <taxon>Mastadenovirus</taxon>
        <taxon>Mastadenovirus russelli</taxon>
        <taxon>Human mastadenovirus G</taxon>
    </lineage>
</organism>
<keyword evidence="11 17" id="KW-0007">Acetylation</keyword>
<comment type="function">
    <text evidence="15 17">Major capsid protein that self-associates to form 240 hexon trimers, each in the shape of a hexagon, building most of the pseudo T=25 capsid. Assembled into trimeric units with the help of the chaperone shutoff protein. Transported by pre-protein VI to the nucleus where it associates with other structural proteins to form an empty capsid. Might be involved, through its interaction with host dyneins, in the intracellular microtubule-dependent transport of incoming viral capsid to the nucleus.</text>
</comment>
<proteinExistence type="evidence at transcript level"/>
<evidence type="ECO:0000256" key="5">
    <source>
        <dbReference type="ARBA" id="ARBA00022561"/>
    </source>
</evidence>
<evidence type="ECO:0000256" key="3">
    <source>
        <dbReference type="ARBA" id="ARBA00019716"/>
    </source>
</evidence>
<dbReference type="InterPro" id="IPR016108">
    <property type="entry name" value="Adenovirus_Pll_hexon_C"/>
</dbReference>
<evidence type="ECO:0000256" key="9">
    <source>
        <dbReference type="ARBA" id="ARBA00022921"/>
    </source>
</evidence>
<evidence type="ECO:0000256" key="13">
    <source>
        <dbReference type="ARBA" id="ARBA00023275"/>
    </source>
</evidence>
<dbReference type="GO" id="GO:0075521">
    <property type="term" value="P:microtubule-dependent intracellular transport of viral material towards nucleus"/>
    <property type="evidence" value="ECO:0007669"/>
    <property type="project" value="UniProtKB-UniRule"/>
</dbReference>
<evidence type="ECO:0000256" key="17">
    <source>
        <dbReference type="HAMAP-Rule" id="MF_04051"/>
    </source>
</evidence>
<feature type="site" description="Involved in interaction with pre-protein VI" evidence="17">
    <location>
        <position position="753"/>
    </location>
</feature>
<accession>A0A0A1ERR0</accession>
<keyword evidence="9 17" id="KW-0426">Late protein</keyword>
<evidence type="ECO:0000259" key="20">
    <source>
        <dbReference type="Pfam" id="PF03678"/>
    </source>
</evidence>
<dbReference type="InterPro" id="IPR016110">
    <property type="entry name" value="Adenovirus_Pll_hexon_sub3"/>
</dbReference>
<dbReference type="GO" id="GO:0046718">
    <property type="term" value="P:symbiont entry into host cell"/>
    <property type="evidence" value="ECO:0007669"/>
    <property type="project" value="UniProtKB-UniRule"/>
</dbReference>
<comment type="similarity">
    <text evidence="2 17 18">Belongs to the adenoviridae hexon protein family.</text>
</comment>
<evidence type="ECO:0000256" key="4">
    <source>
        <dbReference type="ARBA" id="ARBA00022553"/>
    </source>
</evidence>
<dbReference type="InterPro" id="IPR016107">
    <property type="entry name" value="Adenovirus_Pll_hexon_N"/>
</dbReference>
<dbReference type="InterPro" id="IPR037542">
    <property type="entry name" value="ADV_hexon"/>
</dbReference>
<comment type="subcellular location">
    <subcellularLocation>
        <location evidence="1 17">Host nucleus</location>
    </subcellularLocation>
    <subcellularLocation>
        <location evidence="17">Virion</location>
    </subcellularLocation>
    <text evidence="17">Forms the capsid icosahedric shell. Present in 720 copies per virion, assembled in 240 trimers.</text>
</comment>
<feature type="chain" id="PRO_5023234296" description="Hexon protein" evidence="17">
    <location>
        <begin position="2"/>
        <end position="928"/>
    </location>
</feature>
<comment type="miscellaneous">
    <text evidence="17">All late proteins expressed from the major late promoter are produced by alternative splicing and alternative polyadenylation of the same gene giving rise to non-overlapping ORFs. A leader sequence is present in the N-terminus of all these mRNAs and is recognized by the viral shutoff protein to provide expression although conventional translation via ribosome scanning from the cap has been shut off in the host cell.</text>
</comment>
<evidence type="ECO:0000256" key="14">
    <source>
        <dbReference type="ARBA" id="ARBA00023296"/>
    </source>
</evidence>
<keyword evidence="10 17" id="KW-1177">Microtubular inwards viral transport</keyword>
<dbReference type="Gene3D" id="2.70.9.10">
    <property type="entry name" value="Adenovirus Type 2 Hexon, domain 4"/>
    <property type="match status" value="2"/>
</dbReference>
<keyword evidence="4 17" id="KW-0597">Phosphoprotein</keyword>
<evidence type="ECO:0000256" key="15">
    <source>
        <dbReference type="ARBA" id="ARBA00024662"/>
    </source>
</evidence>
<keyword evidence="8 17" id="KW-0946">Virion</keyword>
<evidence type="ECO:0000256" key="7">
    <source>
        <dbReference type="ARBA" id="ARBA00022581"/>
    </source>
</evidence>
<comment type="caution">
    <text evidence="17">Lacks conserved residue(s) required for the propagation of feature annotation.</text>
</comment>